<evidence type="ECO:0008006" key="4">
    <source>
        <dbReference type="Google" id="ProtNLM"/>
    </source>
</evidence>
<gene>
    <name evidence="2" type="ORF">EV199_5784</name>
</gene>
<dbReference type="AlphaFoldDB" id="A0A4V2EZ27"/>
<dbReference type="Proteomes" id="UP000293874">
    <property type="component" value="Unassembled WGS sequence"/>
</dbReference>
<organism evidence="2 3">
    <name type="scientific">Pseudobacter ginsenosidimutans</name>
    <dbReference type="NCBI Taxonomy" id="661488"/>
    <lineage>
        <taxon>Bacteria</taxon>
        <taxon>Pseudomonadati</taxon>
        <taxon>Bacteroidota</taxon>
        <taxon>Chitinophagia</taxon>
        <taxon>Chitinophagales</taxon>
        <taxon>Chitinophagaceae</taxon>
        <taxon>Pseudobacter</taxon>
    </lineage>
</organism>
<feature type="signal peptide" evidence="1">
    <location>
        <begin position="1"/>
        <end position="24"/>
    </location>
</feature>
<reference evidence="2 3" key="1">
    <citation type="submission" date="2019-02" db="EMBL/GenBank/DDBJ databases">
        <title>Genomic Encyclopedia of Type Strains, Phase IV (KMG-IV): sequencing the most valuable type-strain genomes for metagenomic binning, comparative biology and taxonomic classification.</title>
        <authorList>
            <person name="Goeker M."/>
        </authorList>
    </citation>
    <scope>NUCLEOTIDE SEQUENCE [LARGE SCALE GENOMIC DNA]</scope>
    <source>
        <strain evidence="2 3">DSM 18116</strain>
    </source>
</reference>
<accession>A0A4V2EZ27</accession>
<comment type="caution">
    <text evidence="2">The sequence shown here is derived from an EMBL/GenBank/DDBJ whole genome shotgun (WGS) entry which is preliminary data.</text>
</comment>
<protein>
    <recommendedName>
        <fullName evidence="4">Outer membrane protein with beta-barrel domain</fullName>
    </recommendedName>
</protein>
<evidence type="ECO:0000313" key="2">
    <source>
        <dbReference type="EMBL" id="RZS65030.1"/>
    </source>
</evidence>
<evidence type="ECO:0000256" key="1">
    <source>
        <dbReference type="SAM" id="SignalP"/>
    </source>
</evidence>
<evidence type="ECO:0000313" key="3">
    <source>
        <dbReference type="Proteomes" id="UP000293874"/>
    </source>
</evidence>
<dbReference type="PROSITE" id="PS51257">
    <property type="entry name" value="PROKAR_LIPOPROTEIN"/>
    <property type="match status" value="1"/>
</dbReference>
<feature type="chain" id="PRO_5020695615" description="Outer membrane protein with beta-barrel domain" evidence="1">
    <location>
        <begin position="25"/>
        <end position="261"/>
    </location>
</feature>
<proteinExistence type="predicted"/>
<sequence length="261" mass="29630">MRNSFTLLCLFCLFLTGCVSESYFQSPMHSNNSSYKTIPMHSDSIGSATYIGGNFFPGFANHRLRDTYFGGNASLFRSHNFGNFQGYYGLNATVGQYRVNYNKDIDGDLQTSPYFKQGDHFFGAVGGTGGINVVSPFRKGEWRVLGAELSYQQEFGDYYKFRNKLPDSAVRYVDKRDHYFTWGLNTEILGDVGKSWLLGYKAAYIMNLHTLRSYQSGNRLHPAYFSQTIHLSHLNTTGYVQMNAGTRVLSLHFGVNYRLGR</sequence>
<dbReference type="EMBL" id="SGXA01000006">
    <property type="protein sequence ID" value="RZS65030.1"/>
    <property type="molecule type" value="Genomic_DNA"/>
</dbReference>
<keyword evidence="3" id="KW-1185">Reference proteome</keyword>
<keyword evidence="1" id="KW-0732">Signal</keyword>
<name>A0A4V2EZ27_9BACT</name>